<comment type="caution">
    <text evidence="1">The sequence shown here is derived from an EMBL/GenBank/DDBJ whole genome shotgun (WGS) entry which is preliminary data.</text>
</comment>
<organism evidence="1 2">
    <name type="scientific">Runella salmonicolor</name>
    <dbReference type="NCBI Taxonomy" id="2950278"/>
    <lineage>
        <taxon>Bacteria</taxon>
        <taxon>Pseudomonadati</taxon>
        <taxon>Bacteroidota</taxon>
        <taxon>Cytophagia</taxon>
        <taxon>Cytophagales</taxon>
        <taxon>Spirosomataceae</taxon>
        <taxon>Runella</taxon>
    </lineage>
</organism>
<keyword evidence="2" id="KW-1185">Reference proteome</keyword>
<dbReference type="EMBL" id="JAMZEL010000014">
    <property type="protein sequence ID" value="MCP1385714.1"/>
    <property type="molecule type" value="Genomic_DNA"/>
</dbReference>
<evidence type="ECO:0000313" key="1">
    <source>
        <dbReference type="EMBL" id="MCP1385714.1"/>
    </source>
</evidence>
<evidence type="ECO:0000313" key="2">
    <source>
        <dbReference type="Proteomes" id="UP001204772"/>
    </source>
</evidence>
<sequence>MFNFCNKKIVSIASYFSAINSQDITVFLNLIGKTIQLWSGMKLSGRIYGNYSEKNYPERVLALEKMIEVCEQYDYNDLNGFLLHSNRGNNNESSVQISIGFFEETNHVLISINKNKLSISNNQFFNLLDELSKICNFNYGMIFKSRNFENAIMYGSYGKNNDFFNFKKIDLSENDFVKLKEGYFRNLQKTNFVTDIHLKRIADYYDLKKSIEKKT</sequence>
<dbReference type="Proteomes" id="UP001204772">
    <property type="component" value="Unassembled WGS sequence"/>
</dbReference>
<accession>A0ABT1FVC7</accession>
<name>A0ABT1FVC7_9BACT</name>
<dbReference type="RefSeq" id="WP_253532236.1">
    <property type="nucleotide sequence ID" value="NZ_JAMZEL010000014.1"/>
</dbReference>
<protein>
    <submittedName>
        <fullName evidence="1">Uncharacterized protein</fullName>
    </submittedName>
</protein>
<reference evidence="1 2" key="1">
    <citation type="submission" date="2022-06" db="EMBL/GenBank/DDBJ databases">
        <title>Runella sp. S5 genome sequencing.</title>
        <authorList>
            <person name="Park S."/>
        </authorList>
    </citation>
    <scope>NUCLEOTIDE SEQUENCE [LARGE SCALE GENOMIC DNA]</scope>
    <source>
        <strain evidence="1 2">S5</strain>
    </source>
</reference>
<gene>
    <name evidence="1" type="ORF">NCI00_24965</name>
</gene>
<proteinExistence type="predicted"/>